<dbReference type="PANTHER" id="PTHR22594:SF34">
    <property type="entry name" value="ASPARAGINE--TRNA LIGASE, MITOCHONDRIAL-RELATED"/>
    <property type="match status" value="1"/>
</dbReference>
<comment type="similarity">
    <text evidence="1">Belongs to the class-II aminoacyl-tRNA synthetase family.</text>
</comment>
<gene>
    <name evidence="11" type="ORF">AMORRO_LOCUS7091</name>
</gene>
<dbReference type="InterPro" id="IPR004365">
    <property type="entry name" value="NA-bd_OB_tRNA"/>
</dbReference>
<evidence type="ECO:0000256" key="6">
    <source>
        <dbReference type="ARBA" id="ARBA00022917"/>
    </source>
</evidence>
<dbReference type="Pfam" id="PF01336">
    <property type="entry name" value="tRNA_anti-codon"/>
    <property type="match status" value="1"/>
</dbReference>
<evidence type="ECO:0000256" key="2">
    <source>
        <dbReference type="ARBA" id="ARBA00012816"/>
    </source>
</evidence>
<keyword evidence="4" id="KW-0547">Nucleotide-binding</keyword>
<dbReference type="Gene3D" id="2.40.50.140">
    <property type="entry name" value="Nucleic acid-binding proteins"/>
    <property type="match status" value="1"/>
</dbReference>
<evidence type="ECO:0000259" key="10">
    <source>
        <dbReference type="PROSITE" id="PS50862"/>
    </source>
</evidence>
<keyword evidence="12" id="KW-1185">Reference proteome</keyword>
<name>A0A9N9G6N3_9GLOM</name>
<dbReference type="AlphaFoldDB" id="A0A9N9G6N3"/>
<dbReference type="CDD" id="cd00776">
    <property type="entry name" value="AsxRS_core"/>
    <property type="match status" value="1"/>
</dbReference>
<keyword evidence="5" id="KW-0067">ATP-binding</keyword>
<dbReference type="Pfam" id="PF00152">
    <property type="entry name" value="tRNA-synt_2"/>
    <property type="match status" value="1"/>
</dbReference>
<dbReference type="GO" id="GO:0006421">
    <property type="term" value="P:asparaginyl-tRNA aminoacylation"/>
    <property type="evidence" value="ECO:0007669"/>
    <property type="project" value="InterPro"/>
</dbReference>
<evidence type="ECO:0000256" key="7">
    <source>
        <dbReference type="ARBA" id="ARBA00023146"/>
    </source>
</evidence>
<dbReference type="InterPro" id="IPR004522">
    <property type="entry name" value="Asn-tRNA-ligase"/>
</dbReference>
<reference evidence="11" key="1">
    <citation type="submission" date="2021-06" db="EMBL/GenBank/DDBJ databases">
        <authorList>
            <person name="Kallberg Y."/>
            <person name="Tangrot J."/>
            <person name="Rosling A."/>
        </authorList>
    </citation>
    <scope>NUCLEOTIDE SEQUENCE</scope>
    <source>
        <strain evidence="11">CL551</strain>
    </source>
</reference>
<dbReference type="SUPFAM" id="SSF55681">
    <property type="entry name" value="Class II aaRS and biotin synthetases"/>
    <property type="match status" value="1"/>
</dbReference>
<dbReference type="EC" id="6.1.1.22" evidence="2"/>
<dbReference type="InterPro" id="IPR012340">
    <property type="entry name" value="NA-bd_OB-fold"/>
</dbReference>
<dbReference type="OrthoDB" id="1931232at2759"/>
<dbReference type="GO" id="GO:0005739">
    <property type="term" value="C:mitochondrion"/>
    <property type="evidence" value="ECO:0007669"/>
    <property type="project" value="TreeGrafter"/>
</dbReference>
<dbReference type="EMBL" id="CAJVPV010005117">
    <property type="protein sequence ID" value="CAG8585159.1"/>
    <property type="molecule type" value="Genomic_DNA"/>
</dbReference>
<sequence>MNHFLRATRKHFFRVSVNFLHSRRRYFSTERDLALPTKTIKSILESLAINNEVEVHGWIRSIRTQKNVSFANVNDGSSLKGLQVVLTNDEAKKLTTGACVKMRGILAKSPGDGQSKELQAHYVEILGECDSTYPLQKKYHSMEFLRDNSHLRPRSNTFGAIVRIRNTAVLGFQNFFQKNEFFQIHTPIITSSDCEGGGEVFKISANRPKETTENFTRKEDFFEMPVYLTVSGQLHAEMLACAMSRVFTFGPVFRAEGSLTSRHLAEFWMLEAEIACLFKLEELLYFTERCIRETTRYILDGCTQDIEFFDQRMNKELIARLENTTNNPFSCLSYSEAIDILSKANQKFEHTPKYGCSLYSEHEKYLATDYCRGPVFITDYPREIKPFYMRVNSDGETAACTDLLVPDIGELVGGSLREERYDILEQNLKESNMIQENYQWYLDLRKYGTVPHGGFGVGFERYLQYLTGVENIRDVIPFPRAASYCKY</sequence>
<evidence type="ECO:0000256" key="1">
    <source>
        <dbReference type="ARBA" id="ARBA00008226"/>
    </source>
</evidence>
<keyword evidence="3" id="KW-0436">Ligase</keyword>
<dbReference type="CDD" id="cd04318">
    <property type="entry name" value="EcAsnRS_like_N"/>
    <property type="match status" value="1"/>
</dbReference>
<dbReference type="InterPro" id="IPR006195">
    <property type="entry name" value="aa-tRNA-synth_II"/>
</dbReference>
<dbReference type="Gene3D" id="3.30.930.10">
    <property type="entry name" value="Bira Bifunctional Protein, Domain 2"/>
    <property type="match status" value="1"/>
</dbReference>
<dbReference type="GO" id="GO:0004816">
    <property type="term" value="F:asparagine-tRNA ligase activity"/>
    <property type="evidence" value="ECO:0007669"/>
    <property type="project" value="UniProtKB-EC"/>
</dbReference>
<dbReference type="PRINTS" id="PR01042">
    <property type="entry name" value="TRNASYNTHASP"/>
</dbReference>
<dbReference type="PROSITE" id="PS50862">
    <property type="entry name" value="AA_TRNA_LIGASE_II"/>
    <property type="match status" value="1"/>
</dbReference>
<evidence type="ECO:0000256" key="5">
    <source>
        <dbReference type="ARBA" id="ARBA00022840"/>
    </source>
</evidence>
<dbReference type="SUPFAM" id="SSF50249">
    <property type="entry name" value="Nucleic acid-binding proteins"/>
    <property type="match status" value="1"/>
</dbReference>
<dbReference type="GO" id="GO:0003676">
    <property type="term" value="F:nucleic acid binding"/>
    <property type="evidence" value="ECO:0007669"/>
    <property type="project" value="InterPro"/>
</dbReference>
<comment type="caution">
    <text evidence="11">The sequence shown here is derived from an EMBL/GenBank/DDBJ whole genome shotgun (WGS) entry which is preliminary data.</text>
</comment>
<dbReference type="InterPro" id="IPR002312">
    <property type="entry name" value="Asp/Asn-tRNA-synth_IIb"/>
</dbReference>
<dbReference type="FunFam" id="3.30.930.10:FF:000016">
    <property type="entry name" value="Asparagine--tRNA ligase"/>
    <property type="match status" value="1"/>
</dbReference>
<dbReference type="NCBIfam" id="NF003037">
    <property type="entry name" value="PRK03932.1"/>
    <property type="match status" value="1"/>
</dbReference>
<dbReference type="InterPro" id="IPR045864">
    <property type="entry name" value="aa-tRNA-synth_II/BPL/LPL"/>
</dbReference>
<protein>
    <recommendedName>
        <fullName evidence="9">Asparagine--tRNA ligase, mitochondrial</fullName>
        <ecNumber evidence="2">6.1.1.22</ecNumber>
    </recommendedName>
    <alternativeName>
        <fullName evidence="8">Asparaginyl-tRNA synthetase</fullName>
    </alternativeName>
</protein>
<evidence type="ECO:0000313" key="11">
    <source>
        <dbReference type="EMBL" id="CAG8585159.1"/>
    </source>
</evidence>
<dbReference type="InterPro" id="IPR004364">
    <property type="entry name" value="Aa-tRNA-synt_II"/>
</dbReference>
<keyword evidence="6" id="KW-0648">Protein biosynthesis</keyword>
<evidence type="ECO:0000256" key="9">
    <source>
        <dbReference type="ARBA" id="ARBA00068798"/>
    </source>
</evidence>
<dbReference type="NCBIfam" id="TIGR00457">
    <property type="entry name" value="asnS"/>
    <property type="match status" value="1"/>
</dbReference>
<evidence type="ECO:0000256" key="8">
    <source>
        <dbReference type="ARBA" id="ARBA00029886"/>
    </source>
</evidence>
<accession>A0A9N9G6N3</accession>
<dbReference type="PANTHER" id="PTHR22594">
    <property type="entry name" value="ASPARTYL/LYSYL-TRNA SYNTHETASE"/>
    <property type="match status" value="1"/>
</dbReference>
<organism evidence="11 12">
    <name type="scientific">Acaulospora morrowiae</name>
    <dbReference type="NCBI Taxonomy" id="94023"/>
    <lineage>
        <taxon>Eukaryota</taxon>
        <taxon>Fungi</taxon>
        <taxon>Fungi incertae sedis</taxon>
        <taxon>Mucoromycota</taxon>
        <taxon>Glomeromycotina</taxon>
        <taxon>Glomeromycetes</taxon>
        <taxon>Diversisporales</taxon>
        <taxon>Acaulosporaceae</taxon>
        <taxon>Acaulospora</taxon>
    </lineage>
</organism>
<evidence type="ECO:0000256" key="4">
    <source>
        <dbReference type="ARBA" id="ARBA00022741"/>
    </source>
</evidence>
<evidence type="ECO:0000313" key="12">
    <source>
        <dbReference type="Proteomes" id="UP000789342"/>
    </source>
</evidence>
<feature type="domain" description="Aminoacyl-transfer RNA synthetases class-II family profile" evidence="10">
    <location>
        <begin position="172"/>
        <end position="477"/>
    </location>
</feature>
<keyword evidence="7" id="KW-0030">Aminoacyl-tRNA synthetase</keyword>
<proteinExistence type="inferred from homology"/>
<dbReference type="HAMAP" id="MF_00534">
    <property type="entry name" value="Asn_tRNA_synth"/>
    <property type="match status" value="1"/>
</dbReference>
<dbReference type="GO" id="GO:0005524">
    <property type="term" value="F:ATP binding"/>
    <property type="evidence" value="ECO:0007669"/>
    <property type="project" value="UniProtKB-KW"/>
</dbReference>
<dbReference type="Proteomes" id="UP000789342">
    <property type="component" value="Unassembled WGS sequence"/>
</dbReference>
<evidence type="ECO:0000256" key="3">
    <source>
        <dbReference type="ARBA" id="ARBA00022598"/>
    </source>
</evidence>